<evidence type="ECO:0000256" key="2">
    <source>
        <dbReference type="ARBA" id="ARBA00022692"/>
    </source>
</evidence>
<dbReference type="InterPro" id="IPR008547">
    <property type="entry name" value="DUF829_TMEM53"/>
</dbReference>
<dbReference type="GO" id="GO:0005640">
    <property type="term" value="C:nuclear outer membrane"/>
    <property type="evidence" value="ECO:0007669"/>
    <property type="project" value="UniProtKB-SubCell"/>
</dbReference>
<evidence type="ECO:0000256" key="6">
    <source>
        <dbReference type="ARBA" id="ARBA00034303"/>
    </source>
</evidence>
<dbReference type="PANTHER" id="PTHR12265:SF30">
    <property type="entry name" value="TRANSMEMBRANE PROTEIN 53"/>
    <property type="match status" value="1"/>
</dbReference>
<evidence type="ECO:0000256" key="3">
    <source>
        <dbReference type="ARBA" id="ARBA00022989"/>
    </source>
</evidence>
<keyword evidence="4" id="KW-0472">Membrane</keyword>
<protein>
    <submittedName>
        <fullName evidence="7">BQ2448_3511 protein</fullName>
    </submittedName>
</protein>
<dbReference type="EMBL" id="FMSP01000006">
    <property type="protein sequence ID" value="SCV70749.1"/>
    <property type="molecule type" value="Genomic_DNA"/>
</dbReference>
<reference evidence="8" key="1">
    <citation type="submission" date="2016-09" db="EMBL/GenBank/DDBJ databases">
        <authorList>
            <person name="Jeantristanb JTB J.-T."/>
            <person name="Ricardo R."/>
        </authorList>
    </citation>
    <scope>NUCLEOTIDE SEQUENCE [LARGE SCALE GENOMIC DNA]</scope>
</reference>
<dbReference type="PANTHER" id="PTHR12265">
    <property type="entry name" value="TRANSMEMBRANE PROTEIN 53"/>
    <property type="match status" value="1"/>
</dbReference>
<keyword evidence="8" id="KW-1185">Reference proteome</keyword>
<comment type="similarity">
    <text evidence="1">Belongs to the TMEM53 family.</text>
</comment>
<evidence type="ECO:0000256" key="1">
    <source>
        <dbReference type="ARBA" id="ARBA00007387"/>
    </source>
</evidence>
<dbReference type="Pfam" id="PF05705">
    <property type="entry name" value="DUF829"/>
    <property type="match status" value="1"/>
</dbReference>
<comment type="subcellular location">
    <subcellularLocation>
        <location evidence="6">Nucleus outer membrane</location>
        <topology evidence="6">Single-pass membrane protein</topology>
    </subcellularLocation>
</comment>
<gene>
    <name evidence="7" type="ORF">BQ2448_3511</name>
</gene>
<dbReference type="OrthoDB" id="77878at2759"/>
<dbReference type="Proteomes" id="UP000198372">
    <property type="component" value="Unassembled WGS sequence"/>
</dbReference>
<keyword evidence="5" id="KW-0539">Nucleus</keyword>
<dbReference type="InterPro" id="IPR029058">
    <property type="entry name" value="AB_hydrolase_fold"/>
</dbReference>
<sequence>MASKQFTRLTNSVYFAEPVRSATRKSSYEAPQIVLMFGWMDAQMKHLAKYAAGYHRVYPSSTILLVRSSQSSFYSRAETQLPALSPAVEFLRARLGESGSAVPAAGPSSGLLVHTSSNGGCLNLKMINEMMLGSSLSHITKADSQGPAEHKTDSDAVKGIPARAVVFDSCPGNGGLKTMVSAFTVPLNNWLLKAPAMVLVALVFGMTRFFNALRFRPSILEQVGTYVATQIPLVPRLYLYSETDKLIPAHHVEANAQRARQQGGRVTMLKFDGTEHVNHARKEPEKYWGAVKELWEGAGHHVETTD</sequence>
<evidence type="ECO:0000256" key="4">
    <source>
        <dbReference type="ARBA" id="ARBA00023136"/>
    </source>
</evidence>
<dbReference type="AlphaFoldDB" id="A0A238FDA2"/>
<evidence type="ECO:0000313" key="8">
    <source>
        <dbReference type="Proteomes" id="UP000198372"/>
    </source>
</evidence>
<keyword evidence="3" id="KW-1133">Transmembrane helix</keyword>
<keyword evidence="2" id="KW-0812">Transmembrane</keyword>
<organism evidence="7 8">
    <name type="scientific">Microbotryum intermedium</name>
    <dbReference type="NCBI Taxonomy" id="269621"/>
    <lineage>
        <taxon>Eukaryota</taxon>
        <taxon>Fungi</taxon>
        <taxon>Dikarya</taxon>
        <taxon>Basidiomycota</taxon>
        <taxon>Pucciniomycotina</taxon>
        <taxon>Microbotryomycetes</taxon>
        <taxon>Microbotryales</taxon>
        <taxon>Microbotryaceae</taxon>
        <taxon>Microbotryum</taxon>
    </lineage>
</organism>
<evidence type="ECO:0000313" key="7">
    <source>
        <dbReference type="EMBL" id="SCV70749.1"/>
    </source>
</evidence>
<proteinExistence type="inferred from homology"/>
<evidence type="ECO:0000256" key="5">
    <source>
        <dbReference type="ARBA" id="ARBA00023242"/>
    </source>
</evidence>
<dbReference type="SUPFAM" id="SSF53474">
    <property type="entry name" value="alpha/beta-Hydrolases"/>
    <property type="match status" value="1"/>
</dbReference>
<accession>A0A238FDA2</accession>
<name>A0A238FDA2_9BASI</name>